<dbReference type="GO" id="GO:0005901">
    <property type="term" value="C:caveola"/>
    <property type="evidence" value="ECO:0007669"/>
    <property type="project" value="UniProtKB-SubCell"/>
</dbReference>
<dbReference type="InterPro" id="IPR036013">
    <property type="entry name" value="Band_7/SPFH_dom_sf"/>
</dbReference>
<dbReference type="CDD" id="cd03399">
    <property type="entry name" value="SPFH_flotillin"/>
    <property type="match status" value="1"/>
</dbReference>
<comment type="subcellular location">
    <subcellularLocation>
        <location evidence="5">Cell membrane</location>
        <topology evidence="5">Lipid-anchor</topology>
    </subcellularLocation>
    <subcellularLocation>
        <location evidence="5">Membrane</location>
        <location evidence="5">Caveola</location>
    </subcellularLocation>
</comment>
<dbReference type="EMBL" id="JXTB01000395">
    <property type="protein sequence ID" value="PON42269.1"/>
    <property type="molecule type" value="Genomic_DNA"/>
</dbReference>
<protein>
    <recommendedName>
        <fullName evidence="5">Flotillin-like</fullName>
    </recommendedName>
</protein>
<evidence type="ECO:0000256" key="2">
    <source>
        <dbReference type="ARBA" id="ARBA00022475"/>
    </source>
</evidence>
<gene>
    <name evidence="7" type="ORF">PanWU01x14_283210</name>
</gene>
<comment type="caution">
    <text evidence="7">The sequence shown here is derived from an EMBL/GenBank/DDBJ whole genome shotgun (WGS) entry which is preliminary data.</text>
</comment>
<sequence length="250" mass="28743">MINDIKLAKKALIWPFQRCTRLDVSAVNYSFEVQATSSEKLPFILSAVFTIGPKADDENACLLYAKLVSSHDKHSNHVNELVQGIIEGETRVLAASMTMEEVFMGTKEFKKAIFENVRVELSQFCLLIYNANVKQLVDVRGKEYFPYLGQRTQVEAANRAKCNCGKNGLETLYRATKKLCFSEEFWKPRGALATLVFEDWKNSVVIDDYNLQYFENEDVAYLRNIVISPSLLQTVQQSQWQDRELRTTWN</sequence>
<evidence type="ECO:0000313" key="8">
    <source>
        <dbReference type="Proteomes" id="UP000237105"/>
    </source>
</evidence>
<evidence type="ECO:0000313" key="7">
    <source>
        <dbReference type="EMBL" id="PON42269.1"/>
    </source>
</evidence>
<reference evidence="8" key="1">
    <citation type="submission" date="2016-06" db="EMBL/GenBank/DDBJ databases">
        <title>Parallel loss of symbiosis genes in relatives of nitrogen-fixing non-legume Parasponia.</title>
        <authorList>
            <person name="Van Velzen R."/>
            <person name="Holmer R."/>
            <person name="Bu F."/>
            <person name="Rutten L."/>
            <person name="Van Zeijl A."/>
            <person name="Liu W."/>
            <person name="Santuari L."/>
            <person name="Cao Q."/>
            <person name="Sharma T."/>
            <person name="Shen D."/>
            <person name="Roswanjaya Y."/>
            <person name="Wardhani T."/>
            <person name="Kalhor M.S."/>
            <person name="Jansen J."/>
            <person name="Van den Hoogen J."/>
            <person name="Gungor B."/>
            <person name="Hartog M."/>
            <person name="Hontelez J."/>
            <person name="Verver J."/>
            <person name="Yang W.-C."/>
            <person name="Schijlen E."/>
            <person name="Repin R."/>
            <person name="Schilthuizen M."/>
            <person name="Schranz E."/>
            <person name="Heidstra R."/>
            <person name="Miyata K."/>
            <person name="Fedorova E."/>
            <person name="Kohlen W."/>
            <person name="Bisseling T."/>
            <person name="Smit S."/>
            <person name="Geurts R."/>
        </authorList>
    </citation>
    <scope>NUCLEOTIDE SEQUENCE [LARGE SCALE GENOMIC DNA]</scope>
    <source>
        <strain evidence="8">cv. WU1-14</strain>
    </source>
</reference>
<comment type="similarity">
    <text evidence="1 5">Belongs to the band 7/mec-2 family. Flotillin subfamily.</text>
</comment>
<dbReference type="Pfam" id="PF01145">
    <property type="entry name" value="Band_7"/>
    <property type="match status" value="1"/>
</dbReference>
<name>A0A2P5B0F0_PARAD</name>
<evidence type="ECO:0000256" key="3">
    <source>
        <dbReference type="ARBA" id="ARBA00023054"/>
    </source>
</evidence>
<proteinExistence type="inferred from homology"/>
<dbReference type="SUPFAM" id="SSF117892">
    <property type="entry name" value="Band 7/SPFH domain"/>
    <property type="match status" value="1"/>
</dbReference>
<evidence type="ECO:0000256" key="4">
    <source>
        <dbReference type="ARBA" id="ARBA00023136"/>
    </source>
</evidence>
<dbReference type="Gene3D" id="3.30.479.30">
    <property type="entry name" value="Band 7 domain"/>
    <property type="match status" value="1"/>
</dbReference>
<dbReference type="OrthoDB" id="6080404at2759"/>
<evidence type="ECO:0000256" key="1">
    <source>
        <dbReference type="ARBA" id="ARBA00007161"/>
    </source>
</evidence>
<dbReference type="Proteomes" id="UP000237105">
    <property type="component" value="Unassembled WGS sequence"/>
</dbReference>
<dbReference type="PANTHER" id="PTHR13806:SF31">
    <property type="entry name" value="FLOTILLIN-LIKE PROTEIN 1-RELATED"/>
    <property type="match status" value="1"/>
</dbReference>
<keyword evidence="8" id="KW-1185">Reference proteome</keyword>
<feature type="domain" description="Band 7" evidence="6">
    <location>
        <begin position="12"/>
        <end position="160"/>
    </location>
</feature>
<evidence type="ECO:0000256" key="5">
    <source>
        <dbReference type="RuleBase" id="RU366054"/>
    </source>
</evidence>
<keyword evidence="4 5" id="KW-0472">Membrane</keyword>
<dbReference type="AlphaFoldDB" id="A0A2P5B0F0"/>
<dbReference type="InterPro" id="IPR001107">
    <property type="entry name" value="Band_7"/>
</dbReference>
<keyword evidence="3" id="KW-0175">Coiled coil</keyword>
<keyword evidence="2 5" id="KW-1003">Cell membrane</keyword>
<evidence type="ECO:0000259" key="6">
    <source>
        <dbReference type="Pfam" id="PF01145"/>
    </source>
</evidence>
<dbReference type="STRING" id="3476.A0A2P5B0F0"/>
<dbReference type="InterPro" id="IPR027705">
    <property type="entry name" value="Flotillin_fam"/>
</dbReference>
<dbReference type="PANTHER" id="PTHR13806">
    <property type="entry name" value="FLOTILLIN-RELATED"/>
    <property type="match status" value="1"/>
</dbReference>
<accession>A0A2P5B0F0</accession>
<organism evidence="7 8">
    <name type="scientific">Parasponia andersonii</name>
    <name type="common">Sponia andersonii</name>
    <dbReference type="NCBI Taxonomy" id="3476"/>
    <lineage>
        <taxon>Eukaryota</taxon>
        <taxon>Viridiplantae</taxon>
        <taxon>Streptophyta</taxon>
        <taxon>Embryophyta</taxon>
        <taxon>Tracheophyta</taxon>
        <taxon>Spermatophyta</taxon>
        <taxon>Magnoliopsida</taxon>
        <taxon>eudicotyledons</taxon>
        <taxon>Gunneridae</taxon>
        <taxon>Pentapetalae</taxon>
        <taxon>rosids</taxon>
        <taxon>fabids</taxon>
        <taxon>Rosales</taxon>
        <taxon>Cannabaceae</taxon>
        <taxon>Parasponia</taxon>
    </lineage>
</organism>